<sequence length="180" mass="21066">MSQDLRTQDNSAKYDELDDYVKYKVRKALELYSGAGADAAINYFVANGVKDEEVAKRTLPDYTSSLEKFEEGLLRVIVDEKELFDEFSKTVPVMADNFFLMKDWEREMALDCAKLADEGDYDGAMNTFFETLRKHNEKTDEDEWRRSFSHNMSSPVLFKLCLMKHFEFLSFNKKMKMFMG</sequence>
<dbReference type="Proteomes" id="UP000078397">
    <property type="component" value="Unassembled WGS sequence"/>
</dbReference>
<dbReference type="EMBL" id="LSBJ02000003">
    <property type="protein sequence ID" value="OAQ67934.1"/>
    <property type="molecule type" value="Genomic_DNA"/>
</dbReference>
<keyword evidence="2" id="KW-1185">Reference proteome</keyword>
<evidence type="ECO:0000313" key="1">
    <source>
        <dbReference type="EMBL" id="OAQ67934.1"/>
    </source>
</evidence>
<dbReference type="AlphaFoldDB" id="A0A179FQR9"/>
<comment type="caution">
    <text evidence="1">The sequence shown here is derived from an EMBL/GenBank/DDBJ whole genome shotgun (WGS) entry which is preliminary data.</text>
</comment>
<protein>
    <submittedName>
        <fullName evidence="1">Uncharacterized protein</fullName>
    </submittedName>
</protein>
<dbReference type="KEGG" id="pchm:VFPPC_04259"/>
<accession>A0A179FQR9</accession>
<name>A0A179FQR9_METCM</name>
<organism evidence="1 2">
    <name type="scientific">Pochonia chlamydosporia 170</name>
    <dbReference type="NCBI Taxonomy" id="1380566"/>
    <lineage>
        <taxon>Eukaryota</taxon>
        <taxon>Fungi</taxon>
        <taxon>Dikarya</taxon>
        <taxon>Ascomycota</taxon>
        <taxon>Pezizomycotina</taxon>
        <taxon>Sordariomycetes</taxon>
        <taxon>Hypocreomycetidae</taxon>
        <taxon>Hypocreales</taxon>
        <taxon>Clavicipitaceae</taxon>
        <taxon>Pochonia</taxon>
    </lineage>
</organism>
<dbReference type="RefSeq" id="XP_018144784.1">
    <property type="nucleotide sequence ID" value="XM_018283640.1"/>
</dbReference>
<dbReference type="GeneID" id="28847634"/>
<evidence type="ECO:0000313" key="2">
    <source>
        <dbReference type="Proteomes" id="UP000078397"/>
    </source>
</evidence>
<proteinExistence type="predicted"/>
<gene>
    <name evidence="1" type="ORF">VFPPC_04259</name>
</gene>
<reference evidence="1 2" key="1">
    <citation type="journal article" date="2016" name="PLoS Pathog.">
        <title>Biosynthesis of antibiotic leucinostatins in bio-control fungus Purpureocillium lilacinum and their inhibition on phytophthora revealed by genome mining.</title>
        <authorList>
            <person name="Wang G."/>
            <person name="Liu Z."/>
            <person name="Lin R."/>
            <person name="Li E."/>
            <person name="Mao Z."/>
            <person name="Ling J."/>
            <person name="Yang Y."/>
            <person name="Yin W.B."/>
            <person name="Xie B."/>
        </authorList>
    </citation>
    <scope>NUCLEOTIDE SEQUENCE [LARGE SCALE GENOMIC DNA]</scope>
    <source>
        <strain evidence="1">170</strain>
    </source>
</reference>